<evidence type="ECO:0000313" key="1">
    <source>
        <dbReference type="EMBL" id="AUB41727.1"/>
    </source>
</evidence>
<keyword evidence="2" id="KW-1185">Reference proteome</keyword>
<dbReference type="GO" id="GO:0004519">
    <property type="term" value="F:endonuclease activity"/>
    <property type="evidence" value="ECO:0007669"/>
    <property type="project" value="UniProtKB-KW"/>
</dbReference>
<dbReference type="OrthoDB" id="508938at2"/>
<organism evidence="1 2">
    <name type="scientific">Nostoc flagelliforme CCNUN1</name>
    <dbReference type="NCBI Taxonomy" id="2038116"/>
    <lineage>
        <taxon>Bacteria</taxon>
        <taxon>Bacillati</taxon>
        <taxon>Cyanobacteriota</taxon>
        <taxon>Cyanophyceae</taxon>
        <taxon>Nostocales</taxon>
        <taxon>Nostocaceae</taxon>
        <taxon>Nostoc</taxon>
    </lineage>
</organism>
<keyword evidence="1" id="KW-0255">Endonuclease</keyword>
<keyword evidence="1" id="KW-0540">Nuclease</keyword>
<dbReference type="AlphaFoldDB" id="A0A2K8T202"/>
<keyword evidence="1" id="KW-0378">Hydrolase</keyword>
<dbReference type="KEGG" id="nfl:COO91_07791"/>
<protein>
    <submittedName>
        <fullName evidence="1">Cyanobacteria-specific protein containing UvrC-like endonuclease domain</fullName>
    </submittedName>
</protein>
<sequence>MLPQYLDSYHSLHHHYGLQREVSIAFWWDAPTDQRSRQELELNLILKWRSPFNKENWERWGQPFW</sequence>
<proteinExistence type="predicted"/>
<dbReference type="RefSeq" id="WP_100902043.1">
    <property type="nucleotide sequence ID" value="NZ_CAWNNC010000001.1"/>
</dbReference>
<dbReference type="Proteomes" id="UP000232003">
    <property type="component" value="Chromosome"/>
</dbReference>
<evidence type="ECO:0000313" key="2">
    <source>
        <dbReference type="Proteomes" id="UP000232003"/>
    </source>
</evidence>
<reference evidence="1 2" key="1">
    <citation type="submission" date="2017-11" db="EMBL/GenBank/DDBJ databases">
        <title>Complete genome of a free-living desiccation-tolerant cyanobacterium and its photosynthetic adaptation to extreme terrestrial habitat.</title>
        <authorList>
            <person name="Shang J."/>
        </authorList>
    </citation>
    <scope>NUCLEOTIDE SEQUENCE [LARGE SCALE GENOMIC DNA]</scope>
    <source>
        <strain evidence="1 2">CCNUN1</strain>
    </source>
</reference>
<accession>A0A2K8T202</accession>
<gene>
    <name evidence="1" type="ORF">COO91_07791</name>
</gene>
<dbReference type="EMBL" id="CP024785">
    <property type="protein sequence ID" value="AUB41727.1"/>
    <property type="molecule type" value="Genomic_DNA"/>
</dbReference>
<name>A0A2K8T202_9NOSO</name>